<sequence>MTSRDRKQASNSRSSPMTPPYTCAVVTFVKLLLASRRPSRYAYGPSWYAAPVFAHADPKLQSAVSYMAPPPHHFTRKLRNVLSDPPGELTAEVERLININKDMSEVLAQTPPYYDLKRSSNRCAPRVPGTPIGDSARAKSPRDSLCRDAHLVAFIGQPRADGIPCRSVAIDEVLKAPFYWGHG</sequence>
<accession>A0A4C1ZL69</accession>
<gene>
    <name evidence="1" type="ORF">EVAR_66367_1</name>
</gene>
<protein>
    <submittedName>
        <fullName evidence="1">Uncharacterized protein</fullName>
    </submittedName>
</protein>
<proteinExistence type="predicted"/>
<dbReference type="EMBL" id="BGZK01001896">
    <property type="protein sequence ID" value="GBP87943.1"/>
    <property type="molecule type" value="Genomic_DNA"/>
</dbReference>
<evidence type="ECO:0000313" key="1">
    <source>
        <dbReference type="EMBL" id="GBP87943.1"/>
    </source>
</evidence>
<name>A0A4C1ZL69_EUMVA</name>
<evidence type="ECO:0000313" key="2">
    <source>
        <dbReference type="Proteomes" id="UP000299102"/>
    </source>
</evidence>
<keyword evidence="2" id="KW-1185">Reference proteome</keyword>
<dbReference type="AlphaFoldDB" id="A0A4C1ZL69"/>
<reference evidence="1 2" key="1">
    <citation type="journal article" date="2019" name="Commun. Biol.">
        <title>The bagworm genome reveals a unique fibroin gene that provides high tensile strength.</title>
        <authorList>
            <person name="Kono N."/>
            <person name="Nakamura H."/>
            <person name="Ohtoshi R."/>
            <person name="Tomita M."/>
            <person name="Numata K."/>
            <person name="Arakawa K."/>
        </authorList>
    </citation>
    <scope>NUCLEOTIDE SEQUENCE [LARGE SCALE GENOMIC DNA]</scope>
</reference>
<organism evidence="1 2">
    <name type="scientific">Eumeta variegata</name>
    <name type="common">Bagworm moth</name>
    <name type="synonym">Eumeta japonica</name>
    <dbReference type="NCBI Taxonomy" id="151549"/>
    <lineage>
        <taxon>Eukaryota</taxon>
        <taxon>Metazoa</taxon>
        <taxon>Ecdysozoa</taxon>
        <taxon>Arthropoda</taxon>
        <taxon>Hexapoda</taxon>
        <taxon>Insecta</taxon>
        <taxon>Pterygota</taxon>
        <taxon>Neoptera</taxon>
        <taxon>Endopterygota</taxon>
        <taxon>Lepidoptera</taxon>
        <taxon>Glossata</taxon>
        <taxon>Ditrysia</taxon>
        <taxon>Tineoidea</taxon>
        <taxon>Psychidae</taxon>
        <taxon>Oiketicinae</taxon>
        <taxon>Eumeta</taxon>
    </lineage>
</organism>
<dbReference type="Proteomes" id="UP000299102">
    <property type="component" value="Unassembled WGS sequence"/>
</dbReference>
<comment type="caution">
    <text evidence="1">The sequence shown here is derived from an EMBL/GenBank/DDBJ whole genome shotgun (WGS) entry which is preliminary data.</text>
</comment>